<protein>
    <submittedName>
        <fullName evidence="1">Uncharacterized protein</fullName>
    </submittedName>
</protein>
<dbReference type="InterPro" id="IPR021899">
    <property type="entry name" value="DUF3511"/>
</dbReference>
<gene>
    <name evidence="1" type="ORF">Sradi_0980300</name>
</gene>
<dbReference type="AlphaFoldDB" id="A0AAW2V7G8"/>
<dbReference type="EMBL" id="JACGWJ010000004">
    <property type="protein sequence ID" value="KAL0424455.1"/>
    <property type="molecule type" value="Genomic_DNA"/>
</dbReference>
<reference evidence="1" key="1">
    <citation type="submission" date="2020-06" db="EMBL/GenBank/DDBJ databases">
        <authorList>
            <person name="Li T."/>
            <person name="Hu X."/>
            <person name="Zhang T."/>
            <person name="Song X."/>
            <person name="Zhang H."/>
            <person name="Dai N."/>
            <person name="Sheng W."/>
            <person name="Hou X."/>
            <person name="Wei L."/>
        </authorList>
    </citation>
    <scope>NUCLEOTIDE SEQUENCE</scope>
    <source>
        <strain evidence="1">G02</strain>
        <tissue evidence="1">Leaf</tissue>
    </source>
</reference>
<comment type="caution">
    <text evidence="1">The sequence shown here is derived from an EMBL/GenBank/DDBJ whole genome shotgun (WGS) entry which is preliminary data.</text>
</comment>
<proteinExistence type="predicted"/>
<evidence type="ECO:0000313" key="1">
    <source>
        <dbReference type="EMBL" id="KAL0424455.1"/>
    </source>
</evidence>
<dbReference type="PANTHER" id="PTHR33193">
    <property type="entry name" value="DOMAIN PROTEIN, PUTATIVE (DUF3511)-RELATED"/>
    <property type="match status" value="1"/>
</dbReference>
<sequence length="112" mass="13216">MYTICVAWGPYNVYKMQQILSLLLLRLLSVFFVMDKSKSFPYYSSSYAEARFDFEDRAKSYSFNGPGDDPEVKRRKRVAGYNMYAVEGKLKSSFRNSLKWIKSKFTDNYYDS</sequence>
<name>A0AAW2V7G8_SESRA</name>
<accession>A0AAW2V7G8</accession>
<reference evidence="1" key="2">
    <citation type="journal article" date="2024" name="Plant">
        <title>Genomic evolution and insights into agronomic trait innovations of Sesamum species.</title>
        <authorList>
            <person name="Miao H."/>
            <person name="Wang L."/>
            <person name="Qu L."/>
            <person name="Liu H."/>
            <person name="Sun Y."/>
            <person name="Le M."/>
            <person name="Wang Q."/>
            <person name="Wei S."/>
            <person name="Zheng Y."/>
            <person name="Lin W."/>
            <person name="Duan Y."/>
            <person name="Cao H."/>
            <person name="Xiong S."/>
            <person name="Wang X."/>
            <person name="Wei L."/>
            <person name="Li C."/>
            <person name="Ma Q."/>
            <person name="Ju M."/>
            <person name="Zhao R."/>
            <person name="Li G."/>
            <person name="Mu C."/>
            <person name="Tian Q."/>
            <person name="Mei H."/>
            <person name="Zhang T."/>
            <person name="Gao T."/>
            <person name="Zhang H."/>
        </authorList>
    </citation>
    <scope>NUCLEOTIDE SEQUENCE</scope>
    <source>
        <strain evidence="1">G02</strain>
    </source>
</reference>
<organism evidence="1">
    <name type="scientific">Sesamum radiatum</name>
    <name type="common">Black benniseed</name>
    <dbReference type="NCBI Taxonomy" id="300843"/>
    <lineage>
        <taxon>Eukaryota</taxon>
        <taxon>Viridiplantae</taxon>
        <taxon>Streptophyta</taxon>
        <taxon>Embryophyta</taxon>
        <taxon>Tracheophyta</taxon>
        <taxon>Spermatophyta</taxon>
        <taxon>Magnoliopsida</taxon>
        <taxon>eudicotyledons</taxon>
        <taxon>Gunneridae</taxon>
        <taxon>Pentapetalae</taxon>
        <taxon>asterids</taxon>
        <taxon>lamiids</taxon>
        <taxon>Lamiales</taxon>
        <taxon>Pedaliaceae</taxon>
        <taxon>Sesamum</taxon>
    </lineage>
</organism>
<dbReference type="PANTHER" id="PTHR33193:SF41">
    <property type="entry name" value="DUF3511 DOMAIN-CONTAINING PROTEIN"/>
    <property type="match status" value="1"/>
</dbReference>
<dbReference type="Pfam" id="PF12023">
    <property type="entry name" value="DUF3511"/>
    <property type="match status" value="1"/>
</dbReference>